<protein>
    <submittedName>
        <fullName evidence="2">Protein SKT5</fullName>
    </submittedName>
</protein>
<evidence type="ECO:0000256" key="1">
    <source>
        <dbReference type="SAM" id="Phobius"/>
    </source>
</evidence>
<reference evidence="2" key="1">
    <citation type="submission" date="2015-07" db="EMBL/GenBank/DDBJ databases">
        <title>Transcriptome Assembly of Anthurium amnicola.</title>
        <authorList>
            <person name="Suzuki J."/>
        </authorList>
    </citation>
    <scope>NUCLEOTIDE SEQUENCE</scope>
</reference>
<keyword evidence="1" id="KW-0812">Transmembrane</keyword>
<gene>
    <name evidence="2" type="primary">SKT5_1</name>
    <name evidence="2" type="ORF">g.2690</name>
</gene>
<name>A0A1D1Y527_9ARAE</name>
<evidence type="ECO:0000313" key="2">
    <source>
        <dbReference type="EMBL" id="JAT49676.1"/>
    </source>
</evidence>
<feature type="transmembrane region" description="Helical" evidence="1">
    <location>
        <begin position="138"/>
        <end position="155"/>
    </location>
</feature>
<sequence>MLILWRSTIALFAISLTSVIFTVLVKISIYDIGFADNLPVKGVQNIPQADNIIPNIFVQIPRSSSLPAIPTTQMLPTQNKTSSNVGSPEQCFYYAKNCRDIQCAFKEFNVNCNSNQNGPVCTCGTSQTSNASSIQSNAHLIFSSIFIFVISFYYYI</sequence>
<dbReference type="EMBL" id="GDJX01018260">
    <property type="protein sequence ID" value="JAT49676.1"/>
    <property type="molecule type" value="Transcribed_RNA"/>
</dbReference>
<accession>A0A1D1Y527</accession>
<dbReference type="AlphaFoldDB" id="A0A1D1Y527"/>
<organism evidence="2">
    <name type="scientific">Anthurium amnicola</name>
    <dbReference type="NCBI Taxonomy" id="1678845"/>
    <lineage>
        <taxon>Eukaryota</taxon>
        <taxon>Viridiplantae</taxon>
        <taxon>Streptophyta</taxon>
        <taxon>Embryophyta</taxon>
        <taxon>Tracheophyta</taxon>
        <taxon>Spermatophyta</taxon>
        <taxon>Magnoliopsida</taxon>
        <taxon>Liliopsida</taxon>
        <taxon>Araceae</taxon>
        <taxon>Pothoideae</taxon>
        <taxon>Potheae</taxon>
        <taxon>Anthurium</taxon>
    </lineage>
</organism>
<feature type="transmembrane region" description="Helical" evidence="1">
    <location>
        <begin position="9"/>
        <end position="29"/>
    </location>
</feature>
<keyword evidence="1" id="KW-0472">Membrane</keyword>
<proteinExistence type="predicted"/>
<keyword evidence="1" id="KW-1133">Transmembrane helix</keyword>